<sequence length="327" mass="36473">MVAHNFAGISQDSNPLKYYKISSWSEIKDVESPELYYLQDCDGDTQLHVTIMFKQIEASEWLISRASHPSLLDARNDDGHTPLHYAVIMDQPRLVRRLVLAGANPWITDRKGNTALHTACQDGKYHCARAILEPIDACEMPWLVPGAPVQPESIDLRNFKCETCLQLAVQRNDLELTRLLIHYGADVEAREWRGGMTPLHMAVDSNHRSMVRLLVVEGRCCLDALTYGHSSAYQVALHRDNTELAQQLLDFGASAEAGRWESDDSSSNSSDGFSGSDDDEIDPMTDPLVQDLSSLTFKKPNVPVCVLQTMASWSSRSSSESDEDSMT</sequence>
<proteinExistence type="predicted"/>
<gene>
    <name evidence="1" type="ORF">QAD02_004585</name>
</gene>
<reference evidence="1" key="1">
    <citation type="submission" date="2023-04" db="EMBL/GenBank/DDBJ databases">
        <title>A chromosome-level genome assembly of the parasitoid wasp Eretmocerus hayati.</title>
        <authorList>
            <person name="Zhong Y."/>
            <person name="Liu S."/>
            <person name="Liu Y."/>
        </authorList>
    </citation>
    <scope>NUCLEOTIDE SEQUENCE</scope>
    <source>
        <strain evidence="1">ZJU_SS_LIU_2023</strain>
    </source>
</reference>
<evidence type="ECO:0000313" key="2">
    <source>
        <dbReference type="Proteomes" id="UP001239111"/>
    </source>
</evidence>
<accession>A0ACC2NR75</accession>
<protein>
    <submittedName>
        <fullName evidence="1">Uncharacterized protein</fullName>
    </submittedName>
</protein>
<evidence type="ECO:0000313" key="1">
    <source>
        <dbReference type="EMBL" id="KAJ8673323.1"/>
    </source>
</evidence>
<organism evidence="1 2">
    <name type="scientific">Eretmocerus hayati</name>
    <dbReference type="NCBI Taxonomy" id="131215"/>
    <lineage>
        <taxon>Eukaryota</taxon>
        <taxon>Metazoa</taxon>
        <taxon>Ecdysozoa</taxon>
        <taxon>Arthropoda</taxon>
        <taxon>Hexapoda</taxon>
        <taxon>Insecta</taxon>
        <taxon>Pterygota</taxon>
        <taxon>Neoptera</taxon>
        <taxon>Endopterygota</taxon>
        <taxon>Hymenoptera</taxon>
        <taxon>Apocrita</taxon>
        <taxon>Proctotrupomorpha</taxon>
        <taxon>Chalcidoidea</taxon>
        <taxon>Aphelinidae</taxon>
        <taxon>Aphelininae</taxon>
        <taxon>Eretmocerus</taxon>
    </lineage>
</organism>
<dbReference type="Proteomes" id="UP001239111">
    <property type="component" value="Chromosome 3"/>
</dbReference>
<keyword evidence="2" id="KW-1185">Reference proteome</keyword>
<dbReference type="EMBL" id="CM056743">
    <property type="protein sequence ID" value="KAJ8673323.1"/>
    <property type="molecule type" value="Genomic_DNA"/>
</dbReference>
<name>A0ACC2NR75_9HYME</name>
<comment type="caution">
    <text evidence="1">The sequence shown here is derived from an EMBL/GenBank/DDBJ whole genome shotgun (WGS) entry which is preliminary data.</text>
</comment>